<organism evidence="1 2">
    <name type="scientific">Paratissierella segnis</name>
    <dbReference type="NCBI Taxonomy" id="2763679"/>
    <lineage>
        <taxon>Bacteria</taxon>
        <taxon>Bacillati</taxon>
        <taxon>Bacillota</taxon>
        <taxon>Tissierellia</taxon>
        <taxon>Tissierellales</taxon>
        <taxon>Tissierellaceae</taxon>
        <taxon>Paratissierella</taxon>
    </lineage>
</organism>
<dbReference type="EMBL" id="JACRTG010000018">
    <property type="protein sequence ID" value="MBC8588284.1"/>
    <property type="molecule type" value="Genomic_DNA"/>
</dbReference>
<keyword evidence="2" id="KW-1185">Reference proteome</keyword>
<dbReference type="Proteomes" id="UP000601171">
    <property type="component" value="Unassembled WGS sequence"/>
</dbReference>
<comment type="caution">
    <text evidence="1">The sequence shown here is derived from an EMBL/GenBank/DDBJ whole genome shotgun (WGS) entry which is preliminary data.</text>
</comment>
<dbReference type="RefSeq" id="WP_262429733.1">
    <property type="nucleotide sequence ID" value="NZ_JACRTG010000018.1"/>
</dbReference>
<evidence type="ECO:0000313" key="1">
    <source>
        <dbReference type="EMBL" id="MBC8588284.1"/>
    </source>
</evidence>
<name>A0A926IJR6_9FIRM</name>
<dbReference type="SUPFAM" id="SSF140500">
    <property type="entry name" value="BAS1536-like"/>
    <property type="match status" value="1"/>
</dbReference>
<reference evidence="1" key="1">
    <citation type="submission" date="2020-08" db="EMBL/GenBank/DDBJ databases">
        <title>Genome public.</title>
        <authorList>
            <person name="Liu C."/>
            <person name="Sun Q."/>
        </authorList>
    </citation>
    <scope>NUCLEOTIDE SEQUENCE</scope>
    <source>
        <strain evidence="1">BX21</strain>
    </source>
</reference>
<proteinExistence type="predicted"/>
<dbReference type="Gene3D" id="4.10.280.10">
    <property type="entry name" value="Helix-loop-helix DNA-binding domain"/>
    <property type="match status" value="1"/>
</dbReference>
<dbReference type="InterPro" id="IPR036638">
    <property type="entry name" value="HLH_DNA-bd_sf"/>
</dbReference>
<dbReference type="GO" id="GO:0043937">
    <property type="term" value="P:regulation of sporulation"/>
    <property type="evidence" value="ECO:0007669"/>
    <property type="project" value="InterPro"/>
</dbReference>
<dbReference type="GO" id="GO:0046983">
    <property type="term" value="F:protein dimerization activity"/>
    <property type="evidence" value="ECO:0007669"/>
    <property type="project" value="InterPro"/>
</dbReference>
<accession>A0A926IJR6</accession>
<dbReference type="InterPro" id="IPR018540">
    <property type="entry name" value="Spo0E-like"/>
</dbReference>
<dbReference type="Pfam" id="PF09388">
    <property type="entry name" value="SpoOE-like"/>
    <property type="match status" value="1"/>
</dbReference>
<gene>
    <name evidence="1" type="ORF">H8707_08525</name>
</gene>
<sequence length="50" mass="6022">MNELAEDKILKEEIEQMRQQLYAFIDAEFPSERIVSFSQELDLLINKYNK</sequence>
<protein>
    <submittedName>
        <fullName evidence="1">Aspartyl-phosphate phosphatase Spo0E family protein</fullName>
    </submittedName>
</protein>
<dbReference type="InterPro" id="IPR037208">
    <property type="entry name" value="Spo0E-like_sf"/>
</dbReference>
<evidence type="ECO:0000313" key="2">
    <source>
        <dbReference type="Proteomes" id="UP000601171"/>
    </source>
</evidence>
<dbReference type="AlphaFoldDB" id="A0A926IJR6"/>